<evidence type="ECO:0000256" key="1">
    <source>
        <dbReference type="ARBA" id="ARBA00005254"/>
    </source>
</evidence>
<comment type="caution">
    <text evidence="2">The sequence shown here is derived from an EMBL/GenBank/DDBJ whole genome shotgun (WGS) entry which is preliminary data.</text>
</comment>
<dbReference type="SUPFAM" id="SSF52096">
    <property type="entry name" value="ClpP/crotonase"/>
    <property type="match status" value="1"/>
</dbReference>
<dbReference type="InterPro" id="IPR029045">
    <property type="entry name" value="ClpP/crotonase-like_dom_sf"/>
</dbReference>
<dbReference type="AlphaFoldDB" id="A0A176S3T8"/>
<evidence type="ECO:0000313" key="3">
    <source>
        <dbReference type="Proteomes" id="UP000076962"/>
    </source>
</evidence>
<dbReference type="PANTHER" id="PTHR11941">
    <property type="entry name" value="ENOYL-COA HYDRATASE-RELATED"/>
    <property type="match status" value="1"/>
</dbReference>
<protein>
    <submittedName>
        <fullName evidence="2">3-hydroxyacyl-CoA dehydrogenase NAD-binding protein</fullName>
    </submittedName>
</protein>
<reference evidence="2 3" key="1">
    <citation type="submission" date="2016-05" db="EMBL/GenBank/DDBJ databases">
        <title>Single-cell genome of chain-forming Candidatus Thiomargarita nelsonii and comparison to other large sulfur-oxidizing bacteria.</title>
        <authorList>
            <person name="Winkel M."/>
            <person name="Salman V."/>
            <person name="Woyke T."/>
            <person name="Schulz-Vogt H."/>
            <person name="Richter M."/>
            <person name="Flood B."/>
            <person name="Bailey J."/>
            <person name="Amann R."/>
            <person name="Mussmann M."/>
        </authorList>
    </citation>
    <scope>NUCLEOTIDE SEQUENCE [LARGE SCALE GENOMIC DNA]</scope>
    <source>
        <strain evidence="2 3">THI036</strain>
    </source>
</reference>
<dbReference type="GO" id="GO:0006635">
    <property type="term" value="P:fatty acid beta-oxidation"/>
    <property type="evidence" value="ECO:0007669"/>
    <property type="project" value="TreeGrafter"/>
</dbReference>
<sequence length="320" mass="34895">MHVLSYDVIMGISQALDIAENRHKALIVWQESAPFCAGANLYEVLMSAKYGKLEQKAGLMGKLKQKVVETVSDLPKLEENMPNVKDVIVQLQKVFMRLKHGPVPTIAAVNGIALGGGCELLLHCDRVVASLESYIGLVEIGVGVLPAGGGCKEMALRASIDAKGNEIFPFVVKYFENIAKATVATSAIEAKEMGYLRSADKIVMNPNEILHVAHSEAKALANSYTPPWQVPIKVAGDGGRATIQAQLLNYFEGDFISEHDYNIAIQIATVMTGGDVAPNTMVSDERLLNLEAEHFITLMKTKKTQARIEHMLKKGKPLRN</sequence>
<comment type="similarity">
    <text evidence="1">Belongs to the enoyl-CoA hydratase/isomerase family.</text>
</comment>
<gene>
    <name evidence="2" type="ORF">THIOM_001589</name>
</gene>
<dbReference type="InterPro" id="IPR001753">
    <property type="entry name" value="Enoyl-CoA_hydra/iso"/>
</dbReference>
<accession>A0A176S3T8</accession>
<name>A0A176S3T8_9GAMM</name>
<dbReference type="Proteomes" id="UP000076962">
    <property type="component" value="Unassembled WGS sequence"/>
</dbReference>
<dbReference type="CDD" id="cd06558">
    <property type="entry name" value="crotonase-like"/>
    <property type="match status" value="1"/>
</dbReference>
<proteinExistence type="inferred from homology"/>
<dbReference type="Gene3D" id="3.90.226.10">
    <property type="entry name" value="2-enoyl-CoA Hydratase, Chain A, domain 1"/>
    <property type="match status" value="1"/>
</dbReference>
<dbReference type="Pfam" id="PF00378">
    <property type="entry name" value="ECH_1"/>
    <property type="match status" value="1"/>
</dbReference>
<dbReference type="EMBL" id="LUTY01000845">
    <property type="protein sequence ID" value="OAD22597.1"/>
    <property type="molecule type" value="Genomic_DNA"/>
</dbReference>
<dbReference type="PANTHER" id="PTHR11941:SF54">
    <property type="entry name" value="ENOYL-COA HYDRATASE, MITOCHONDRIAL"/>
    <property type="match status" value="1"/>
</dbReference>
<evidence type="ECO:0000313" key="2">
    <source>
        <dbReference type="EMBL" id="OAD22597.1"/>
    </source>
</evidence>
<keyword evidence="3" id="KW-1185">Reference proteome</keyword>
<dbReference type="GO" id="GO:0003824">
    <property type="term" value="F:catalytic activity"/>
    <property type="evidence" value="ECO:0007669"/>
    <property type="project" value="UniProtKB-ARBA"/>
</dbReference>
<organism evidence="2 3">
    <name type="scientific">Candidatus Thiomargarita nelsonii</name>
    <dbReference type="NCBI Taxonomy" id="1003181"/>
    <lineage>
        <taxon>Bacteria</taxon>
        <taxon>Pseudomonadati</taxon>
        <taxon>Pseudomonadota</taxon>
        <taxon>Gammaproteobacteria</taxon>
        <taxon>Thiotrichales</taxon>
        <taxon>Thiotrichaceae</taxon>
        <taxon>Thiomargarita</taxon>
    </lineage>
</organism>